<feature type="region of interest" description="Disordered" evidence="2">
    <location>
        <begin position="228"/>
        <end position="255"/>
    </location>
</feature>
<name>A7RLS6_NEMVE</name>
<dbReference type="eggNOG" id="ENOG502QU35">
    <property type="taxonomic scope" value="Eukaryota"/>
</dbReference>
<dbReference type="KEGG" id="nve:5519849"/>
<dbReference type="PhylomeDB" id="A7RLS6"/>
<reference evidence="3 4" key="1">
    <citation type="journal article" date="2007" name="Science">
        <title>Sea anemone genome reveals ancestral eumetazoan gene repertoire and genomic organization.</title>
        <authorList>
            <person name="Putnam N.H."/>
            <person name="Srivastava M."/>
            <person name="Hellsten U."/>
            <person name="Dirks B."/>
            <person name="Chapman J."/>
            <person name="Salamov A."/>
            <person name="Terry A."/>
            <person name="Shapiro H."/>
            <person name="Lindquist E."/>
            <person name="Kapitonov V.V."/>
            <person name="Jurka J."/>
            <person name="Genikhovich G."/>
            <person name="Grigoriev I.V."/>
            <person name="Lucas S.M."/>
            <person name="Steele R.E."/>
            <person name="Finnerty J.R."/>
            <person name="Technau U."/>
            <person name="Martindale M.Q."/>
            <person name="Rokhsar D.S."/>
        </authorList>
    </citation>
    <scope>NUCLEOTIDE SEQUENCE [LARGE SCALE GENOMIC DNA]</scope>
    <source>
        <strain evidence="4">CH2 X CH6</strain>
    </source>
</reference>
<protein>
    <recommendedName>
        <fullName evidence="5">Coiled-coil domain-containing protein 15</fullName>
    </recommendedName>
</protein>
<evidence type="ECO:0000256" key="1">
    <source>
        <dbReference type="SAM" id="Coils"/>
    </source>
</evidence>
<dbReference type="PANTHER" id="PTHR14817">
    <property type="entry name" value="COILED-COIL DOMAIN-CONTAINING PROTEIN 15"/>
    <property type="match status" value="1"/>
</dbReference>
<dbReference type="InterPro" id="IPR037693">
    <property type="entry name" value="CCDC15"/>
</dbReference>
<evidence type="ECO:0000313" key="3">
    <source>
        <dbReference type="EMBL" id="EDO47745.1"/>
    </source>
</evidence>
<dbReference type="OMA" id="RCRRLFM"/>
<dbReference type="Proteomes" id="UP000001593">
    <property type="component" value="Unassembled WGS sequence"/>
</dbReference>
<sequence>MASLTAVVCRAAYPDHTAVSRSSIAAKTSKKKIKSKGHLVHRSSGIPPFSAWVEPVRSYEPQAAMENARSAERRMQYMIHARQERLKEFQEGVKCRVKEMERIKRDEQMGNTYKAIEFERNVVHQSSFPKKASLPKRDTCVYRDDSDLTIKKPITRGSVIHDHEAVGKANRMLEEHADKIKTSAQYARGILKSKCLPIDEQQRQALPGGLWSVSPSRDHGSVRQEVIDDQRQEGNQPPSGLSNTKGEGRAEHSGDYWIGDNEIVDTSLSVIDEKEEAEPEVPQEEELPSWIAGQENVTVFRKQSTIGKQQPKRVHFAGARVLNDCRDSEKDAQIRSNFMINRQSIERFLKPGKVLEEKKCQSKNQMAVYRRLFMDMEREQVRENIRMKEHRKRMAEVKVEKEIQRLEVERRDKLEMIAQEAEKVKPSDTEQEEIAYQRVIQQRHEKLQKSKETERFIDALRAMIKEKMGKKGVRLPPLCACGPTIWDASPETCANNCVFYRNPKAYAKALSSLLGSIGS</sequence>
<dbReference type="PANTHER" id="PTHR14817:SF2">
    <property type="entry name" value="COILED-COIL DOMAIN-CONTAINING PROTEIN 15"/>
    <property type="match status" value="1"/>
</dbReference>
<dbReference type="OrthoDB" id="10007210at2759"/>
<dbReference type="STRING" id="45351.A7RLS6"/>
<dbReference type="HOGENOM" id="CLU_560134_0_0_1"/>
<dbReference type="InParanoid" id="A7RLS6"/>
<keyword evidence="1" id="KW-0175">Coiled coil</keyword>
<keyword evidence="4" id="KW-1185">Reference proteome</keyword>
<dbReference type="AlphaFoldDB" id="A7RLS6"/>
<evidence type="ECO:0000256" key="2">
    <source>
        <dbReference type="SAM" id="MobiDB-lite"/>
    </source>
</evidence>
<feature type="coiled-coil region" evidence="1">
    <location>
        <begin position="387"/>
        <end position="423"/>
    </location>
</feature>
<feature type="compositionally biased region" description="Polar residues" evidence="2">
    <location>
        <begin position="233"/>
        <end position="245"/>
    </location>
</feature>
<dbReference type="EMBL" id="DS469518">
    <property type="protein sequence ID" value="EDO47745.1"/>
    <property type="molecule type" value="Genomic_DNA"/>
</dbReference>
<gene>
    <name evidence="3" type="ORF">NEMVEDRAFT_v1g239193</name>
</gene>
<organism evidence="3 4">
    <name type="scientific">Nematostella vectensis</name>
    <name type="common">Starlet sea anemone</name>
    <dbReference type="NCBI Taxonomy" id="45351"/>
    <lineage>
        <taxon>Eukaryota</taxon>
        <taxon>Metazoa</taxon>
        <taxon>Cnidaria</taxon>
        <taxon>Anthozoa</taxon>
        <taxon>Hexacorallia</taxon>
        <taxon>Actiniaria</taxon>
        <taxon>Edwardsiidae</taxon>
        <taxon>Nematostella</taxon>
    </lineage>
</organism>
<accession>A7RLS6</accession>
<evidence type="ECO:0008006" key="5">
    <source>
        <dbReference type="Google" id="ProtNLM"/>
    </source>
</evidence>
<dbReference type="GO" id="GO:0005813">
    <property type="term" value="C:centrosome"/>
    <property type="evidence" value="ECO:0000318"/>
    <property type="project" value="GO_Central"/>
</dbReference>
<proteinExistence type="predicted"/>
<evidence type="ECO:0000313" key="4">
    <source>
        <dbReference type="Proteomes" id="UP000001593"/>
    </source>
</evidence>